<name>A0A167VHJ0_9HYPO</name>
<feature type="compositionally biased region" description="Basic residues" evidence="5">
    <location>
        <begin position="327"/>
        <end position="339"/>
    </location>
</feature>
<evidence type="ECO:0000313" key="7">
    <source>
        <dbReference type="EMBL" id="OAA62623.1"/>
    </source>
</evidence>
<evidence type="ECO:0000256" key="1">
    <source>
        <dbReference type="ARBA" id="ARBA00004394"/>
    </source>
</evidence>
<dbReference type="PANTHER" id="PTHR12893">
    <property type="entry name" value="GOLGI REASSEMBLY STACKING PROTEIN GRASP"/>
    <property type="match status" value="1"/>
</dbReference>
<reference evidence="7 8" key="1">
    <citation type="journal article" date="2016" name="Genome Biol. Evol.">
        <title>Divergent and convergent evolution of fungal pathogenicity.</title>
        <authorList>
            <person name="Shang Y."/>
            <person name="Xiao G."/>
            <person name="Zheng P."/>
            <person name="Cen K."/>
            <person name="Zhan S."/>
            <person name="Wang C."/>
        </authorList>
    </citation>
    <scope>NUCLEOTIDE SEQUENCE [LARGE SCALE GENOMIC DNA]</scope>
    <source>
        <strain evidence="7 8">RCEF 264</strain>
    </source>
</reference>
<dbReference type="FunFam" id="2.30.42.10:FF:000026">
    <property type="entry name" value="Golgi reassembly stacking protein 2"/>
    <property type="match status" value="1"/>
</dbReference>
<dbReference type="OrthoDB" id="3318at2759"/>
<dbReference type="STRING" id="1081102.A0A167VHJ0"/>
<dbReference type="Pfam" id="PF04495">
    <property type="entry name" value="GRASP55_65"/>
    <property type="match status" value="1"/>
</dbReference>
<evidence type="ECO:0000259" key="6">
    <source>
        <dbReference type="PROSITE" id="PS51865"/>
    </source>
</evidence>
<dbReference type="InterPro" id="IPR036034">
    <property type="entry name" value="PDZ_sf"/>
</dbReference>
<evidence type="ECO:0000256" key="3">
    <source>
        <dbReference type="ARBA" id="ARBA00023034"/>
    </source>
</evidence>
<feature type="domain" description="PDZ GRASP-type" evidence="6">
    <location>
        <begin position="29"/>
        <end position="129"/>
    </location>
</feature>
<keyword evidence="2" id="KW-0677">Repeat</keyword>
<keyword evidence="8" id="KW-1185">Reference proteome</keyword>
<gene>
    <name evidence="7" type="ORF">SPI_04163</name>
</gene>
<sequence>MFNALNRFIARLDGDNPAAAREASDHGTFGFQVLRNTNLALAVEPWFDFIVGINGRVIDDSDPFLFAQEVRNCAGGNVTLGLWSAKGQRTRTLHIPVPAANAAPVGDGNDAADTAAAASLGLSLQWTPLAVVSNIWHVLDVPARSPAEAAGLLPYSDYILGTPEGVLHGEGGLGELVEDHIGRPLRLWVYNNEYDVTREVVIQPSRDWGGEGALGCVLGYGALHRLPAPLSEPVNGPGETMFDGDSEKQHVHAAATTTTTTAGDLFEQAATTPTAATFAGAGAGAGTGPGATDTRTAPLSNNFLVPAQLASPPPAAAAGGGVGAPPRSKKKDRAAHHHTATAGLSMDDYFKEEEQKSQQLDNAPSRHSTPVAPPPKGPPRAVTPRDGGGDSGEAGGGKNAEKSAEA</sequence>
<dbReference type="AlphaFoldDB" id="A0A167VHJ0"/>
<evidence type="ECO:0000256" key="4">
    <source>
        <dbReference type="ARBA" id="ARBA00023136"/>
    </source>
</evidence>
<dbReference type="Gene3D" id="2.30.42.10">
    <property type="match status" value="2"/>
</dbReference>
<feature type="compositionally biased region" description="Gly residues" evidence="5">
    <location>
        <begin position="389"/>
        <end position="398"/>
    </location>
</feature>
<comment type="subcellular location">
    <subcellularLocation>
        <location evidence="1">Golgi apparatus membrane</location>
    </subcellularLocation>
</comment>
<feature type="compositionally biased region" description="Polar residues" evidence="5">
    <location>
        <begin position="357"/>
        <end position="368"/>
    </location>
</feature>
<evidence type="ECO:0000256" key="5">
    <source>
        <dbReference type="SAM" id="MobiDB-lite"/>
    </source>
</evidence>
<protein>
    <submittedName>
        <fullName evidence="7">Golgi reassembly stacking protein</fullName>
    </submittedName>
</protein>
<dbReference type="GO" id="GO:0007030">
    <property type="term" value="P:Golgi organization"/>
    <property type="evidence" value="ECO:0007669"/>
    <property type="project" value="TreeGrafter"/>
</dbReference>
<accession>A0A167VHJ0</accession>
<evidence type="ECO:0000256" key="2">
    <source>
        <dbReference type="ARBA" id="ARBA00022737"/>
    </source>
</evidence>
<dbReference type="PROSITE" id="PS51865">
    <property type="entry name" value="PDZ_GRASP"/>
    <property type="match status" value="2"/>
</dbReference>
<keyword evidence="3" id="KW-0333">Golgi apparatus</keyword>
<evidence type="ECO:0000313" key="8">
    <source>
        <dbReference type="Proteomes" id="UP000076874"/>
    </source>
</evidence>
<dbReference type="Proteomes" id="UP000076874">
    <property type="component" value="Unassembled WGS sequence"/>
</dbReference>
<dbReference type="InterPro" id="IPR007583">
    <property type="entry name" value="GRASP55_65"/>
</dbReference>
<dbReference type="GO" id="GO:0000139">
    <property type="term" value="C:Golgi membrane"/>
    <property type="evidence" value="ECO:0007669"/>
    <property type="project" value="UniProtKB-SubCell"/>
</dbReference>
<feature type="region of interest" description="Disordered" evidence="5">
    <location>
        <begin position="305"/>
        <end position="406"/>
    </location>
</feature>
<dbReference type="PANTHER" id="PTHR12893:SF0">
    <property type="entry name" value="GRASP65"/>
    <property type="match status" value="1"/>
</dbReference>
<keyword evidence="4" id="KW-0472">Membrane</keyword>
<proteinExistence type="predicted"/>
<dbReference type="EMBL" id="AZHD01000006">
    <property type="protein sequence ID" value="OAA62623.1"/>
    <property type="molecule type" value="Genomic_DNA"/>
</dbReference>
<feature type="domain" description="PDZ GRASP-type" evidence="6">
    <location>
        <begin position="134"/>
        <end position="223"/>
    </location>
</feature>
<comment type="caution">
    <text evidence="7">The sequence shown here is derived from an EMBL/GenBank/DDBJ whole genome shotgun (WGS) entry which is preliminary data.</text>
</comment>
<organism evidence="7 8">
    <name type="scientific">Niveomyces insectorum RCEF 264</name>
    <dbReference type="NCBI Taxonomy" id="1081102"/>
    <lineage>
        <taxon>Eukaryota</taxon>
        <taxon>Fungi</taxon>
        <taxon>Dikarya</taxon>
        <taxon>Ascomycota</taxon>
        <taxon>Pezizomycotina</taxon>
        <taxon>Sordariomycetes</taxon>
        <taxon>Hypocreomycetidae</taxon>
        <taxon>Hypocreales</taxon>
        <taxon>Cordycipitaceae</taxon>
        <taxon>Niveomyces</taxon>
    </lineage>
</organism>
<dbReference type="InterPro" id="IPR024958">
    <property type="entry name" value="GRASP_PDZ"/>
</dbReference>